<reference evidence="1" key="1">
    <citation type="submission" date="2017-08" db="EMBL/GenBank/DDBJ databases">
        <title>Complete sequence of p23141-1.</title>
        <authorList>
            <person name="Feng J."/>
            <person name="Yin Z."/>
            <person name="Zeng L."/>
            <person name="Jiang X."/>
            <person name="Zhan Z."/>
            <person name="Luo W."/>
            <person name="Zhao Y."/>
            <person name="Zhou D."/>
        </authorList>
    </citation>
    <scope>NUCLEOTIDE SEQUENCE</scope>
    <source>
        <strain evidence="1">23141</strain>
        <plasmid evidence="1">p23141-2</plasmid>
    </source>
</reference>
<dbReference type="AlphaFoldDB" id="A0A2H4ZGK7"/>
<dbReference type="RefSeq" id="WP_255299947.1">
    <property type="nucleotide sequence ID" value="NZ_AP025010.1"/>
</dbReference>
<organism evidence="1">
    <name type="scientific">Raoultella ornithinolytica</name>
    <name type="common">Klebsiella ornithinolytica</name>
    <dbReference type="NCBI Taxonomy" id="54291"/>
    <lineage>
        <taxon>Bacteria</taxon>
        <taxon>Pseudomonadati</taxon>
        <taxon>Pseudomonadota</taxon>
        <taxon>Gammaproteobacteria</taxon>
        <taxon>Enterobacterales</taxon>
        <taxon>Enterobacteriaceae</taxon>
        <taxon>Klebsiella/Raoultella group</taxon>
        <taxon>Raoultella</taxon>
    </lineage>
</organism>
<accession>A0A2H4ZGK7</accession>
<proteinExistence type="predicted"/>
<protein>
    <submittedName>
        <fullName evidence="1">Uncharacterized protein</fullName>
    </submittedName>
</protein>
<geneLocation type="plasmid" evidence="1">
    <name>p23141-2</name>
</geneLocation>
<sequence length="42" mass="4624">MSDLKDNEMEGIPPFPENGEPLAVTVLPVIMNNFPIANPEEN</sequence>
<evidence type="ECO:0000313" key="1">
    <source>
        <dbReference type="EMBL" id="AUF80382.1"/>
    </source>
</evidence>
<keyword evidence="1" id="KW-0614">Plasmid</keyword>
<name>A0A2H4ZGK7_RAOOR</name>
<dbReference type="EMBL" id="MF788070">
    <property type="protein sequence ID" value="AUF80382.1"/>
    <property type="molecule type" value="Genomic_DNA"/>
</dbReference>